<comment type="caution">
    <text evidence="2">The sequence shown here is derived from an EMBL/GenBank/DDBJ whole genome shotgun (WGS) entry which is preliminary data.</text>
</comment>
<evidence type="ECO:0000313" key="2">
    <source>
        <dbReference type="EMBL" id="GGC93796.1"/>
    </source>
</evidence>
<dbReference type="AlphaFoldDB" id="A0A916UZ09"/>
<protein>
    <submittedName>
        <fullName evidence="2">Uncharacterized protein</fullName>
    </submittedName>
</protein>
<evidence type="ECO:0000313" key="3">
    <source>
        <dbReference type="Proteomes" id="UP000637423"/>
    </source>
</evidence>
<dbReference type="RefSeq" id="WP_188568532.1">
    <property type="nucleotide sequence ID" value="NZ_BMED01000006.1"/>
</dbReference>
<keyword evidence="1" id="KW-1133">Transmembrane helix</keyword>
<keyword evidence="3" id="KW-1185">Reference proteome</keyword>
<feature type="transmembrane region" description="Helical" evidence="1">
    <location>
        <begin position="39"/>
        <end position="56"/>
    </location>
</feature>
<keyword evidence="1" id="KW-0472">Membrane</keyword>
<sequence length="99" mass="10936">MKNHTGMSGDSIMELLRDVAEAFTGLVTHGGRTLMRLPLPRLMLLCIGLAFMLTILPLAFMLFVLFLGIKLVLLLSVLAVRKARRRPLLLGNPGKHADE</sequence>
<gene>
    <name evidence="2" type="ORF">GCM10011396_46400</name>
</gene>
<keyword evidence="1" id="KW-0812">Transmembrane</keyword>
<dbReference type="Proteomes" id="UP000637423">
    <property type="component" value="Unassembled WGS sequence"/>
</dbReference>
<feature type="transmembrane region" description="Helical" evidence="1">
    <location>
        <begin position="62"/>
        <end position="80"/>
    </location>
</feature>
<accession>A0A916UZ09</accession>
<name>A0A916UZ09_9BURK</name>
<evidence type="ECO:0000256" key="1">
    <source>
        <dbReference type="SAM" id="Phobius"/>
    </source>
</evidence>
<proteinExistence type="predicted"/>
<reference evidence="2" key="2">
    <citation type="submission" date="2020-09" db="EMBL/GenBank/DDBJ databases">
        <authorList>
            <person name="Sun Q."/>
            <person name="Zhou Y."/>
        </authorList>
    </citation>
    <scope>NUCLEOTIDE SEQUENCE</scope>
    <source>
        <strain evidence="2">CGMCC 1.10998</strain>
    </source>
</reference>
<organism evidence="2 3">
    <name type="scientific">Undibacterium terreum</name>
    <dbReference type="NCBI Taxonomy" id="1224302"/>
    <lineage>
        <taxon>Bacteria</taxon>
        <taxon>Pseudomonadati</taxon>
        <taxon>Pseudomonadota</taxon>
        <taxon>Betaproteobacteria</taxon>
        <taxon>Burkholderiales</taxon>
        <taxon>Oxalobacteraceae</taxon>
        <taxon>Undibacterium</taxon>
    </lineage>
</organism>
<dbReference type="EMBL" id="BMED01000006">
    <property type="protein sequence ID" value="GGC93796.1"/>
    <property type="molecule type" value="Genomic_DNA"/>
</dbReference>
<reference evidence="2" key="1">
    <citation type="journal article" date="2014" name="Int. J. Syst. Evol. Microbiol.">
        <title>Complete genome sequence of Corynebacterium casei LMG S-19264T (=DSM 44701T), isolated from a smear-ripened cheese.</title>
        <authorList>
            <consortium name="US DOE Joint Genome Institute (JGI-PGF)"/>
            <person name="Walter F."/>
            <person name="Albersmeier A."/>
            <person name="Kalinowski J."/>
            <person name="Ruckert C."/>
        </authorList>
    </citation>
    <scope>NUCLEOTIDE SEQUENCE</scope>
    <source>
        <strain evidence="2">CGMCC 1.10998</strain>
    </source>
</reference>